<evidence type="ECO:0000256" key="1">
    <source>
        <dbReference type="SAM" id="MobiDB-lite"/>
    </source>
</evidence>
<dbReference type="AlphaFoldDB" id="A0A517SFK2"/>
<dbReference type="RefSeq" id="WP_145030717.1">
    <property type="nucleotide sequence ID" value="NZ_CP036271.1"/>
</dbReference>
<dbReference type="Pfam" id="PF20360">
    <property type="entry name" value="DUF6655"/>
    <property type="match status" value="1"/>
</dbReference>
<accession>A0A517SFK2</accession>
<dbReference type="EMBL" id="CP036271">
    <property type="protein sequence ID" value="QDT54898.1"/>
    <property type="molecule type" value="Genomic_DNA"/>
</dbReference>
<feature type="region of interest" description="Disordered" evidence="1">
    <location>
        <begin position="257"/>
        <end position="281"/>
    </location>
</feature>
<evidence type="ECO:0000313" key="3">
    <source>
        <dbReference type="Proteomes" id="UP000315700"/>
    </source>
</evidence>
<sequence>MGKRIRTRPARIACIDRRSRKRRFVLAALCSTVVGLTGCGTILQNSATEQLLASDAVDSAVSSIDFRPLAGQKVFFETRYIQNLKTIGFVSAEYIISSLRQAMVGSGVLLQDTAAQADLIVEARVGTLGADGNDIIYGLPSSNAGAATAAAAAATSMPTTITSIPEISLAKKKNQLAAAKVACFAYARESKERVWQSGLATAKSTAQDSWFLGAGPFQKGSIYTKTGIAGSTLDVGRDGMDMPAVGFREPAVFEHFATSKPKDEPGKSEVITASGEEPAKK</sequence>
<dbReference type="InterPro" id="IPR046596">
    <property type="entry name" value="DUF6655"/>
</dbReference>
<dbReference type="InParanoid" id="A0A517SFK2"/>
<proteinExistence type="predicted"/>
<evidence type="ECO:0000313" key="2">
    <source>
        <dbReference type="EMBL" id="QDT54898.1"/>
    </source>
</evidence>
<dbReference type="Proteomes" id="UP000315700">
    <property type="component" value="Chromosome"/>
</dbReference>
<protein>
    <submittedName>
        <fullName evidence="2">Uncharacterized protein</fullName>
    </submittedName>
</protein>
<dbReference type="KEGG" id="ccos:Pan44_29370"/>
<organism evidence="2 3">
    <name type="scientific">Caulifigura coniformis</name>
    <dbReference type="NCBI Taxonomy" id="2527983"/>
    <lineage>
        <taxon>Bacteria</taxon>
        <taxon>Pseudomonadati</taxon>
        <taxon>Planctomycetota</taxon>
        <taxon>Planctomycetia</taxon>
        <taxon>Planctomycetales</taxon>
        <taxon>Planctomycetaceae</taxon>
        <taxon>Caulifigura</taxon>
    </lineage>
</organism>
<dbReference type="OrthoDB" id="276267at2"/>
<name>A0A517SFK2_9PLAN</name>
<gene>
    <name evidence="2" type="ORF">Pan44_29370</name>
</gene>
<reference evidence="2 3" key="1">
    <citation type="submission" date="2019-02" db="EMBL/GenBank/DDBJ databases">
        <title>Deep-cultivation of Planctomycetes and their phenomic and genomic characterization uncovers novel biology.</title>
        <authorList>
            <person name="Wiegand S."/>
            <person name="Jogler M."/>
            <person name="Boedeker C."/>
            <person name="Pinto D."/>
            <person name="Vollmers J."/>
            <person name="Rivas-Marin E."/>
            <person name="Kohn T."/>
            <person name="Peeters S.H."/>
            <person name="Heuer A."/>
            <person name="Rast P."/>
            <person name="Oberbeckmann S."/>
            <person name="Bunk B."/>
            <person name="Jeske O."/>
            <person name="Meyerdierks A."/>
            <person name="Storesund J.E."/>
            <person name="Kallscheuer N."/>
            <person name="Luecker S."/>
            <person name="Lage O.M."/>
            <person name="Pohl T."/>
            <person name="Merkel B.J."/>
            <person name="Hornburger P."/>
            <person name="Mueller R.-W."/>
            <person name="Bruemmer F."/>
            <person name="Labrenz M."/>
            <person name="Spormann A.M."/>
            <person name="Op den Camp H."/>
            <person name="Overmann J."/>
            <person name="Amann R."/>
            <person name="Jetten M.S.M."/>
            <person name="Mascher T."/>
            <person name="Medema M.H."/>
            <person name="Devos D.P."/>
            <person name="Kaster A.-K."/>
            <person name="Ovreas L."/>
            <person name="Rohde M."/>
            <person name="Galperin M.Y."/>
            <person name="Jogler C."/>
        </authorList>
    </citation>
    <scope>NUCLEOTIDE SEQUENCE [LARGE SCALE GENOMIC DNA]</scope>
    <source>
        <strain evidence="2 3">Pan44</strain>
    </source>
</reference>
<keyword evidence="3" id="KW-1185">Reference proteome</keyword>